<keyword evidence="1" id="KW-0472">Membrane</keyword>
<keyword evidence="1" id="KW-1133">Transmembrane helix</keyword>
<feature type="transmembrane region" description="Helical" evidence="1">
    <location>
        <begin position="252"/>
        <end position="270"/>
    </location>
</feature>
<comment type="caution">
    <text evidence="2">The sequence shown here is derived from an EMBL/GenBank/DDBJ whole genome shotgun (WGS) entry which is preliminary data.</text>
</comment>
<dbReference type="EMBL" id="JMTK01000001">
    <property type="protein sequence ID" value="KJZ82457.1"/>
    <property type="molecule type" value="Genomic_DNA"/>
</dbReference>
<reference evidence="2 3" key="1">
    <citation type="journal article" date="2015" name="Phytopathology">
        <title>Genomes of Candidatus Liberibacter solanacearum haplotype A from New Zealand and the USA suggest significant genome plasticity in the species.</title>
        <authorList>
            <person name="Thompson S.M."/>
            <person name="Johnson C.P."/>
            <person name="Lu A.Y."/>
            <person name="Frampton R.A."/>
            <person name="Sullivan K.L."/>
            <person name="Fiers M.W."/>
            <person name="Crowhurst R.N."/>
            <person name="Pitman A.R."/>
            <person name="Scott I."/>
            <person name="Gudmestad N.C."/>
            <person name="Smith G.R."/>
        </authorList>
    </citation>
    <scope>NUCLEOTIDE SEQUENCE [LARGE SCALE GENOMIC DNA]</scope>
    <source>
        <strain evidence="2 3">LsoNZ1</strain>
    </source>
</reference>
<keyword evidence="1" id="KW-0812">Transmembrane</keyword>
<accession>A0A094Z4G3</accession>
<organism evidence="2 3">
    <name type="scientific">Candidatus Liberibacter solanacearum</name>
    <dbReference type="NCBI Taxonomy" id="556287"/>
    <lineage>
        <taxon>Bacteria</taxon>
        <taxon>Pseudomonadati</taxon>
        <taxon>Pseudomonadota</taxon>
        <taxon>Alphaproteobacteria</taxon>
        <taxon>Hyphomicrobiales</taxon>
        <taxon>Rhizobiaceae</taxon>
        <taxon>Liberibacter</taxon>
    </lineage>
</organism>
<dbReference type="InterPro" id="IPR019285">
    <property type="entry name" value="DUF2336"/>
</dbReference>
<dbReference type="Proteomes" id="UP000033731">
    <property type="component" value="Unassembled WGS sequence"/>
</dbReference>
<sequence length="382" mass="42929">MSIQSFIKWAKTAKLQERICIARILGRTWCMEELLADEKDSLVLAMTHLLDDPSSQVRLSLARAIALSNTAPKHVILALSEDHPDVSGTIILHSPVLNDNDLIDLIARGGNLTCIFIASRYQLSHVVAENLIEIGCIDNIIALLGNKSACLSSILLMRIAELFSHNPYIRNLLSLRSDLSLRARYLLIKNVCDSLCQSKIMNTVISFRRIKVLSEENIRVGILEMVSNVNDSQNISELVEILQEDGQLTPVLLIYAIVIGSIQFVSIILAKISEYNQDRVYSILSTGGFHVVRSLYELVGITSDISEIFVEATMIWREIAVDSVLINPSIIVEKLLERVRKRNIGGFPKEELLEMIERIHLDVNRRFVRSIENKSSRFIVAA</sequence>
<evidence type="ECO:0000313" key="2">
    <source>
        <dbReference type="EMBL" id="KJZ82457.1"/>
    </source>
</evidence>
<dbReference type="PATRIC" id="fig|556287.8.peg.60"/>
<dbReference type="RefSeq" id="WP_034441474.1">
    <property type="nucleotide sequence ID" value="NZ_JMTK01000001.1"/>
</dbReference>
<proteinExistence type="predicted"/>
<evidence type="ECO:0008006" key="4">
    <source>
        <dbReference type="Google" id="ProtNLM"/>
    </source>
</evidence>
<protein>
    <recommendedName>
        <fullName evidence="4">DUF2336 domain-containing protein</fullName>
    </recommendedName>
</protein>
<evidence type="ECO:0000313" key="3">
    <source>
        <dbReference type="Proteomes" id="UP000033731"/>
    </source>
</evidence>
<dbReference type="PIRSF" id="PIRSF035865">
    <property type="entry name" value="UCP035865"/>
    <property type="match status" value="1"/>
</dbReference>
<name>A0A094Z4G3_9HYPH</name>
<evidence type="ECO:0000256" key="1">
    <source>
        <dbReference type="SAM" id="Phobius"/>
    </source>
</evidence>
<dbReference type="InterPro" id="IPR014598">
    <property type="entry name" value="UCP035865"/>
</dbReference>
<dbReference type="AlphaFoldDB" id="A0A094Z4G3"/>
<dbReference type="Pfam" id="PF10098">
    <property type="entry name" value="DUF2336"/>
    <property type="match status" value="1"/>
</dbReference>
<gene>
    <name evidence="2" type="ORF">DJ66_0064</name>
</gene>
<keyword evidence="3" id="KW-1185">Reference proteome</keyword>